<dbReference type="InterPro" id="IPR042100">
    <property type="entry name" value="Bug_dom1"/>
</dbReference>
<reference evidence="3" key="2">
    <citation type="journal article" date="2021" name="Syst. Appl. Microbiol.">
        <title>Roseomonas hellenica sp. nov., isolated from roots of wild-growing Alkanna tinctoria.</title>
        <authorList>
            <person name="Rat A."/>
            <person name="Naranjo H.D."/>
            <person name="Lebbe L."/>
            <person name="Cnockaert M."/>
            <person name="Krigas N."/>
            <person name="Grigoriadou K."/>
            <person name="Maloupa E."/>
            <person name="Willems A."/>
        </authorList>
    </citation>
    <scope>NUCLEOTIDE SEQUENCE</scope>
    <source>
        <strain evidence="3">LMG 31231</strain>
    </source>
</reference>
<dbReference type="CDD" id="cd13578">
    <property type="entry name" value="PBP2_Bug27"/>
    <property type="match status" value="1"/>
</dbReference>
<dbReference type="Gene3D" id="3.40.190.10">
    <property type="entry name" value="Periplasmic binding protein-like II"/>
    <property type="match status" value="1"/>
</dbReference>
<evidence type="ECO:0000256" key="2">
    <source>
        <dbReference type="SAM" id="SignalP"/>
    </source>
</evidence>
<dbReference type="SUPFAM" id="SSF53850">
    <property type="entry name" value="Periplasmic binding protein-like II"/>
    <property type="match status" value="1"/>
</dbReference>
<comment type="similarity">
    <text evidence="1">Belongs to the UPF0065 (bug) family.</text>
</comment>
<name>A0A9X9WVM7_9PROT</name>
<comment type="caution">
    <text evidence="3">The sequence shown here is derived from an EMBL/GenBank/DDBJ whole genome shotgun (WGS) entry which is preliminary data.</text>
</comment>
<dbReference type="AlphaFoldDB" id="A0A9X9WVM7"/>
<sequence length="326" mass="34728">MSRITRRVALACPLVIPMAARAQDWRPGQQSRIVVPAAPGGTADAMARLLGQYLQAKWGTPVVVENRSGAGGTIGTMEVVRAPADGRHMLLGNIGPQAIGHSLFRNLQYRPDSLAPVANVIRGPNVLVLHPSVPARTVPEFVAWLKAQGGRASYGTSGMGQSPHLSGVWFHQLAGTQAEAVHFRGAGPLLIDLLSGNVQFAFDNLTSSMPHIRDGRLRALGVTSAARSPQLPDVPAIRETMPELAPYDVSTWFGVFMPAAAPAEIVRSVNADVQAMLTLPDTQARFAQMGGVPAPGTPEDFGAFVRGEIEKWSGVIRREGLQMDAT</sequence>
<accession>A0A9X9WVM7</accession>
<dbReference type="Pfam" id="PF03401">
    <property type="entry name" value="TctC"/>
    <property type="match status" value="1"/>
</dbReference>
<evidence type="ECO:0000313" key="4">
    <source>
        <dbReference type="Proteomes" id="UP001138751"/>
    </source>
</evidence>
<dbReference type="PIRSF" id="PIRSF017082">
    <property type="entry name" value="YflP"/>
    <property type="match status" value="1"/>
</dbReference>
<keyword evidence="4" id="KW-1185">Reference proteome</keyword>
<protein>
    <submittedName>
        <fullName evidence="3">Tripartite tricarboxylate transporter substrate binding protein</fullName>
    </submittedName>
</protein>
<dbReference type="InterPro" id="IPR005064">
    <property type="entry name" value="BUG"/>
</dbReference>
<dbReference type="PANTHER" id="PTHR42928:SF5">
    <property type="entry name" value="BLR1237 PROTEIN"/>
    <property type="match status" value="1"/>
</dbReference>
<dbReference type="Proteomes" id="UP001138751">
    <property type="component" value="Unassembled WGS sequence"/>
</dbReference>
<dbReference type="EMBL" id="JAAEDM010000016">
    <property type="protein sequence ID" value="MBR0671206.1"/>
    <property type="molecule type" value="Genomic_DNA"/>
</dbReference>
<organism evidence="3 4">
    <name type="scientific">Neoroseomonas soli</name>
    <dbReference type="NCBI Taxonomy" id="1081025"/>
    <lineage>
        <taxon>Bacteria</taxon>
        <taxon>Pseudomonadati</taxon>
        <taxon>Pseudomonadota</taxon>
        <taxon>Alphaproteobacteria</taxon>
        <taxon>Acetobacterales</taxon>
        <taxon>Acetobacteraceae</taxon>
        <taxon>Neoroseomonas</taxon>
    </lineage>
</organism>
<dbReference type="PANTHER" id="PTHR42928">
    <property type="entry name" value="TRICARBOXYLATE-BINDING PROTEIN"/>
    <property type="match status" value="1"/>
</dbReference>
<dbReference type="RefSeq" id="WP_246514036.1">
    <property type="nucleotide sequence ID" value="NZ_JAAEDM010000016.1"/>
</dbReference>
<reference evidence="3" key="1">
    <citation type="submission" date="2020-01" db="EMBL/GenBank/DDBJ databases">
        <authorList>
            <person name="Rat A."/>
        </authorList>
    </citation>
    <scope>NUCLEOTIDE SEQUENCE</scope>
    <source>
        <strain evidence="3">LMG 31231</strain>
    </source>
</reference>
<feature type="chain" id="PRO_5040845800" evidence="2">
    <location>
        <begin position="23"/>
        <end position="326"/>
    </location>
</feature>
<evidence type="ECO:0000313" key="3">
    <source>
        <dbReference type="EMBL" id="MBR0671206.1"/>
    </source>
</evidence>
<evidence type="ECO:0000256" key="1">
    <source>
        <dbReference type="ARBA" id="ARBA00006987"/>
    </source>
</evidence>
<gene>
    <name evidence="3" type="ORF">GXW76_08480</name>
</gene>
<keyword evidence="2" id="KW-0732">Signal</keyword>
<feature type="signal peptide" evidence="2">
    <location>
        <begin position="1"/>
        <end position="22"/>
    </location>
</feature>
<proteinExistence type="inferred from homology"/>
<dbReference type="Gene3D" id="3.40.190.150">
    <property type="entry name" value="Bordetella uptake gene, domain 1"/>
    <property type="match status" value="1"/>
</dbReference>